<protein>
    <recommendedName>
        <fullName evidence="3">Transposase</fullName>
    </recommendedName>
</protein>
<sequence>MNREGVYTRNTDFLKSLILTAALAKIGLTNIPMLCWH</sequence>
<evidence type="ECO:0008006" key="3">
    <source>
        <dbReference type="Google" id="ProtNLM"/>
    </source>
</evidence>
<dbReference type="EMBL" id="AKRT01000466">
    <property type="protein sequence ID" value="EIR13314.1"/>
    <property type="molecule type" value="Genomic_DNA"/>
</dbReference>
<accession>A0AB72ZDR4</accession>
<gene>
    <name evidence="1" type="ORF">YPPY08_4221</name>
</gene>
<dbReference type="Proteomes" id="UP000003231">
    <property type="component" value="Unassembled WGS sequence"/>
</dbReference>
<organism evidence="1 2">
    <name type="scientific">Yersinia pestis PY-08</name>
    <dbReference type="NCBI Taxonomy" id="992134"/>
    <lineage>
        <taxon>Bacteria</taxon>
        <taxon>Pseudomonadati</taxon>
        <taxon>Pseudomonadota</taxon>
        <taxon>Gammaproteobacteria</taxon>
        <taxon>Enterobacterales</taxon>
        <taxon>Yersiniaceae</taxon>
        <taxon>Yersinia</taxon>
    </lineage>
</organism>
<comment type="caution">
    <text evidence="1">The sequence shown here is derived from an EMBL/GenBank/DDBJ whole genome shotgun (WGS) entry which is preliminary data.</text>
</comment>
<reference evidence="1 2" key="1">
    <citation type="submission" date="2012-05" db="EMBL/GenBank/DDBJ databases">
        <title>Genome sequence of Yersinia Pestis PY-08.</title>
        <authorList>
            <person name="Santana-Cruz I."/>
            <person name="Sengamalay N."/>
            <person name="McCracken C."/>
            <person name="Daugherty S.C."/>
            <person name="Maroo A."/>
            <person name="Vara P.G."/>
            <person name="Tallon L.J."/>
            <person name="Sadzewicz L."/>
            <person name="Vinetz J.M."/>
            <person name="Cespedes Zambrano M.J."/>
            <person name="Fraser-Liggett C.M."/>
            <person name="Tettelin H."/>
        </authorList>
    </citation>
    <scope>NUCLEOTIDE SEQUENCE [LARGE SCALE GENOMIC DNA]</scope>
    <source>
        <strain evidence="1 2">PY-08</strain>
    </source>
</reference>
<dbReference type="AlphaFoldDB" id="A0AB72ZDR4"/>
<proteinExistence type="predicted"/>
<name>A0AB72ZDR4_YERPE</name>
<evidence type="ECO:0000313" key="2">
    <source>
        <dbReference type="Proteomes" id="UP000003231"/>
    </source>
</evidence>
<evidence type="ECO:0000313" key="1">
    <source>
        <dbReference type="EMBL" id="EIR13314.1"/>
    </source>
</evidence>